<evidence type="ECO:0000313" key="3">
    <source>
        <dbReference type="Proteomes" id="UP001432027"/>
    </source>
</evidence>
<protein>
    <submittedName>
        <fullName evidence="2">Uncharacterized protein</fullName>
    </submittedName>
</protein>
<evidence type="ECO:0000256" key="1">
    <source>
        <dbReference type="SAM" id="MobiDB-lite"/>
    </source>
</evidence>
<reference evidence="2" key="1">
    <citation type="submission" date="2023-10" db="EMBL/GenBank/DDBJ databases">
        <title>Genome assembly of Pristionchus species.</title>
        <authorList>
            <person name="Yoshida K."/>
            <person name="Sommer R.J."/>
        </authorList>
    </citation>
    <scope>NUCLEOTIDE SEQUENCE</scope>
    <source>
        <strain evidence="2">RS0144</strain>
    </source>
</reference>
<feature type="region of interest" description="Disordered" evidence="1">
    <location>
        <begin position="31"/>
        <end position="64"/>
    </location>
</feature>
<name>A0AAV5UB36_9BILA</name>
<dbReference type="AlphaFoldDB" id="A0AAV5UB36"/>
<proteinExistence type="predicted"/>
<accession>A0AAV5UB36</accession>
<feature type="compositionally biased region" description="Low complexity" evidence="1">
    <location>
        <begin position="48"/>
        <end position="57"/>
    </location>
</feature>
<gene>
    <name evidence="2" type="ORF">PENTCL1PPCAC_26201</name>
</gene>
<sequence length="81" mass="8958">SVLLVCDHTTISKWTRGKNIESINERGWITQSEPSSPLSNIHHRQRLSSRPSSSSPSAVDVPSGNCALHQTRKILSIHRAC</sequence>
<dbReference type="Proteomes" id="UP001432027">
    <property type="component" value="Unassembled WGS sequence"/>
</dbReference>
<keyword evidence="3" id="KW-1185">Reference proteome</keyword>
<organism evidence="2 3">
    <name type="scientific">Pristionchus entomophagus</name>
    <dbReference type="NCBI Taxonomy" id="358040"/>
    <lineage>
        <taxon>Eukaryota</taxon>
        <taxon>Metazoa</taxon>
        <taxon>Ecdysozoa</taxon>
        <taxon>Nematoda</taxon>
        <taxon>Chromadorea</taxon>
        <taxon>Rhabditida</taxon>
        <taxon>Rhabditina</taxon>
        <taxon>Diplogasteromorpha</taxon>
        <taxon>Diplogasteroidea</taxon>
        <taxon>Neodiplogasteridae</taxon>
        <taxon>Pristionchus</taxon>
    </lineage>
</organism>
<feature type="non-terminal residue" evidence="2">
    <location>
        <position position="1"/>
    </location>
</feature>
<evidence type="ECO:0000313" key="2">
    <source>
        <dbReference type="EMBL" id="GMT04027.1"/>
    </source>
</evidence>
<comment type="caution">
    <text evidence="2">The sequence shown here is derived from an EMBL/GenBank/DDBJ whole genome shotgun (WGS) entry which is preliminary data.</text>
</comment>
<dbReference type="EMBL" id="BTSX01000006">
    <property type="protein sequence ID" value="GMT04027.1"/>
    <property type="molecule type" value="Genomic_DNA"/>
</dbReference>